<reference evidence="8 9" key="1">
    <citation type="submission" date="2020-05" db="EMBL/GenBank/DDBJ databases">
        <title>Draft genome sequence of Desulfovibrio sp. strain HN2T.</title>
        <authorList>
            <person name="Ueno A."/>
            <person name="Tamazawa S."/>
            <person name="Tamamura S."/>
            <person name="Murakami T."/>
            <person name="Kiyama T."/>
            <person name="Inomata H."/>
            <person name="Amano Y."/>
            <person name="Miyakawa K."/>
            <person name="Tamaki H."/>
            <person name="Naganuma T."/>
            <person name="Kaneko K."/>
        </authorList>
    </citation>
    <scope>NUCLEOTIDE SEQUENCE [LARGE SCALE GENOMIC DNA]</scope>
    <source>
        <strain evidence="8 9">HN2</strain>
    </source>
</reference>
<dbReference type="GO" id="GO:0005576">
    <property type="term" value="C:extracellular region"/>
    <property type="evidence" value="ECO:0007669"/>
    <property type="project" value="UniProtKB-SubCell"/>
</dbReference>
<accession>A0A7J0BF18</accession>
<keyword evidence="9" id="KW-1185">Reference proteome</keyword>
<dbReference type="EMBL" id="BLVO01000004">
    <property type="protein sequence ID" value="GFM31804.1"/>
    <property type="molecule type" value="Genomic_DNA"/>
</dbReference>
<dbReference type="InterPro" id="IPR040026">
    <property type="entry name" value="FliD"/>
</dbReference>
<dbReference type="GO" id="GO:0009424">
    <property type="term" value="C:bacterial-type flagellum hook"/>
    <property type="evidence" value="ECO:0007669"/>
    <property type="project" value="UniProtKB-UniRule"/>
</dbReference>
<dbReference type="InterPro" id="IPR010809">
    <property type="entry name" value="FliD_C"/>
</dbReference>
<comment type="function">
    <text evidence="5">Required for morphogenesis and for the elongation of the flagellar filament by facilitating polymerization of the flagellin monomers at the tip of growing filament. Forms a capping structure, which prevents flagellin subunits (transported through the central channel of the flagellum) from leaking out without polymerization at the distal end.</text>
</comment>
<evidence type="ECO:0000313" key="8">
    <source>
        <dbReference type="EMBL" id="GFM31804.1"/>
    </source>
</evidence>
<dbReference type="Pfam" id="PF02465">
    <property type="entry name" value="FliD_N"/>
    <property type="match status" value="1"/>
</dbReference>
<dbReference type="GO" id="GO:0009421">
    <property type="term" value="C:bacterial-type flagellum filament cap"/>
    <property type="evidence" value="ECO:0007669"/>
    <property type="project" value="InterPro"/>
</dbReference>
<evidence type="ECO:0000256" key="1">
    <source>
        <dbReference type="ARBA" id="ARBA00009764"/>
    </source>
</evidence>
<organism evidence="8 9">
    <name type="scientific">Desulfovibrio subterraneus</name>
    <dbReference type="NCBI Taxonomy" id="2718620"/>
    <lineage>
        <taxon>Bacteria</taxon>
        <taxon>Pseudomonadati</taxon>
        <taxon>Thermodesulfobacteriota</taxon>
        <taxon>Desulfovibrionia</taxon>
        <taxon>Desulfovibrionales</taxon>
        <taxon>Desulfovibrionaceae</taxon>
        <taxon>Desulfovibrio</taxon>
    </lineage>
</organism>
<protein>
    <recommendedName>
        <fullName evidence="5">Flagellar hook-associated protein 2</fullName>
        <shortName evidence="5">HAP2</shortName>
    </recommendedName>
    <alternativeName>
        <fullName evidence="5">Flagellar cap protein</fullName>
    </alternativeName>
</protein>
<keyword evidence="4 5" id="KW-0975">Bacterial flagellum</keyword>
<evidence type="ECO:0000313" key="9">
    <source>
        <dbReference type="Proteomes" id="UP000503840"/>
    </source>
</evidence>
<keyword evidence="5" id="KW-0964">Secreted</keyword>
<dbReference type="Proteomes" id="UP000503840">
    <property type="component" value="Unassembled WGS sequence"/>
</dbReference>
<feature type="coiled-coil region" evidence="5">
    <location>
        <begin position="520"/>
        <end position="583"/>
    </location>
</feature>
<evidence type="ECO:0000256" key="4">
    <source>
        <dbReference type="ARBA" id="ARBA00023143"/>
    </source>
</evidence>
<evidence type="ECO:0000259" key="6">
    <source>
        <dbReference type="Pfam" id="PF02465"/>
    </source>
</evidence>
<sequence length="583" mass="63615">MAELMSGGIHFSGLASGSDFDTMITQLKKVESIQVNRMKLWKGDWQKRVDAFGTINTEIQNFQSVVQKMDTMSEFLAKSATSSFDTVATATTDAKATEGVYKISVGQLARNAMWTYNSGFADKTSKVNTSGTNQTFQYTYKGTQRTLSVGPDTTVEGLVNIINSDPNNPGVKAGLVKNGNVYNLQIRGMDLGAANEMTIDAGTNLSNLPAPNGSGTDWNRQTAQNAFFRINDWPPLNLDQPELSFIQSESNTVSEAIEGLTLTLKDVGTTQITVATDTEKIKQNIQDFVDGMNAVRTKMIELTKVSANKEASDPNKGTSQFDAEKGSVLTGNYGVQLLSSRLKLAVSGRGDGFDYYSDANGGEGDYYSTLAHIGILTVADQSDKDNGLLRIDMEKLDKALAKDPTAVAELFAADGIGTSDSQHFSYYSQIKGITKPGIYDVTYDVDATGKIINAKIGGQNASIDQNTHQISSLTGDSRGLVIQVNNLVAGSYSDTVRLKQGKAGQMDDILKDVLSSDGTLKIIEKNYEDIMDEIDKKIERESDRIIRWERSIRLRFARLEATLTKYNGQMESLSKQVSQLTQK</sequence>
<evidence type="ECO:0000256" key="3">
    <source>
        <dbReference type="ARBA" id="ARBA00023054"/>
    </source>
</evidence>
<gene>
    <name evidence="8" type="ORF">DSM101010T_01690</name>
</gene>
<evidence type="ECO:0000256" key="2">
    <source>
        <dbReference type="ARBA" id="ARBA00011255"/>
    </source>
</evidence>
<comment type="caution">
    <text evidence="8">The sequence shown here is derived from an EMBL/GenBank/DDBJ whole genome shotgun (WGS) entry which is preliminary data.</text>
</comment>
<comment type="subunit">
    <text evidence="2 5">Homopentamer.</text>
</comment>
<name>A0A7J0BF18_9BACT</name>
<dbReference type="AlphaFoldDB" id="A0A7J0BF18"/>
<feature type="domain" description="Flagellar hook-associated protein 2 N-terminal" evidence="6">
    <location>
        <begin position="16"/>
        <end position="111"/>
    </location>
</feature>
<evidence type="ECO:0000256" key="5">
    <source>
        <dbReference type="RuleBase" id="RU362066"/>
    </source>
</evidence>
<keyword evidence="8" id="KW-0282">Flagellum</keyword>
<proteinExistence type="inferred from homology"/>
<comment type="similarity">
    <text evidence="1 5">Belongs to the FliD family.</text>
</comment>
<dbReference type="GO" id="GO:0007155">
    <property type="term" value="P:cell adhesion"/>
    <property type="evidence" value="ECO:0007669"/>
    <property type="project" value="InterPro"/>
</dbReference>
<dbReference type="Pfam" id="PF07195">
    <property type="entry name" value="FliD_C"/>
    <property type="match status" value="1"/>
</dbReference>
<feature type="domain" description="Flagellar hook-associated protein 2 C-terminal" evidence="7">
    <location>
        <begin position="223"/>
        <end position="567"/>
    </location>
</feature>
<dbReference type="PANTHER" id="PTHR30288">
    <property type="entry name" value="FLAGELLAR CAP/ASSEMBLY PROTEIN FLID"/>
    <property type="match status" value="1"/>
</dbReference>
<dbReference type="PANTHER" id="PTHR30288:SF0">
    <property type="entry name" value="FLAGELLAR HOOK-ASSOCIATED PROTEIN 2"/>
    <property type="match status" value="1"/>
</dbReference>
<keyword evidence="8" id="KW-0966">Cell projection</keyword>
<keyword evidence="3 5" id="KW-0175">Coiled coil</keyword>
<dbReference type="InterPro" id="IPR003481">
    <property type="entry name" value="FliD_N"/>
</dbReference>
<dbReference type="GO" id="GO:0071973">
    <property type="term" value="P:bacterial-type flagellum-dependent cell motility"/>
    <property type="evidence" value="ECO:0007669"/>
    <property type="project" value="TreeGrafter"/>
</dbReference>
<keyword evidence="8" id="KW-0969">Cilium</keyword>
<comment type="subcellular location">
    <subcellularLocation>
        <location evidence="5">Secreted</location>
    </subcellularLocation>
    <subcellularLocation>
        <location evidence="5">Bacterial flagellum</location>
    </subcellularLocation>
</comment>
<evidence type="ECO:0000259" key="7">
    <source>
        <dbReference type="Pfam" id="PF07195"/>
    </source>
</evidence>